<feature type="region of interest" description="Disordered" evidence="1">
    <location>
        <begin position="213"/>
        <end position="246"/>
    </location>
</feature>
<name>A0A177T7J6_9BASI</name>
<comment type="caution">
    <text evidence="3">The sequence shown here is derived from an EMBL/GenBank/DDBJ whole genome shotgun (WGS) entry which is preliminary data.</text>
</comment>
<feature type="chain" id="PRO_5043747109" evidence="2">
    <location>
        <begin position="29"/>
        <end position="380"/>
    </location>
</feature>
<evidence type="ECO:0000313" key="4">
    <source>
        <dbReference type="Proteomes" id="UP000077521"/>
    </source>
</evidence>
<dbReference type="AlphaFoldDB" id="A0A177T7J6"/>
<accession>A0A177T7J6</accession>
<evidence type="ECO:0000256" key="2">
    <source>
        <dbReference type="SAM" id="SignalP"/>
    </source>
</evidence>
<dbReference type="Proteomes" id="UP000077521">
    <property type="component" value="Unassembled WGS sequence"/>
</dbReference>
<feature type="compositionally biased region" description="Polar residues" evidence="1">
    <location>
        <begin position="213"/>
        <end position="224"/>
    </location>
</feature>
<organism evidence="3 4">
    <name type="scientific">Tilletia indica</name>
    <dbReference type="NCBI Taxonomy" id="43049"/>
    <lineage>
        <taxon>Eukaryota</taxon>
        <taxon>Fungi</taxon>
        <taxon>Dikarya</taxon>
        <taxon>Basidiomycota</taxon>
        <taxon>Ustilaginomycotina</taxon>
        <taxon>Exobasidiomycetes</taxon>
        <taxon>Tilletiales</taxon>
        <taxon>Tilletiaceae</taxon>
        <taxon>Tilletia</taxon>
    </lineage>
</organism>
<gene>
    <name evidence="3" type="ORF">A4X13_0g250</name>
</gene>
<evidence type="ECO:0000313" key="3">
    <source>
        <dbReference type="EMBL" id="KAE8260520.1"/>
    </source>
</evidence>
<proteinExistence type="predicted"/>
<keyword evidence="2" id="KW-0732">Signal</keyword>
<evidence type="ECO:0000256" key="1">
    <source>
        <dbReference type="SAM" id="MobiDB-lite"/>
    </source>
</evidence>
<dbReference type="EMBL" id="LWDF02000008">
    <property type="protein sequence ID" value="KAE8260520.1"/>
    <property type="molecule type" value="Genomic_DNA"/>
</dbReference>
<reference evidence="3" key="1">
    <citation type="submission" date="2016-04" db="EMBL/GenBank/DDBJ databases">
        <authorList>
            <person name="Nguyen H.D."/>
            <person name="Samba Siva P."/>
            <person name="Cullis J."/>
            <person name="Levesque C.A."/>
            <person name="Hambleton S."/>
        </authorList>
    </citation>
    <scope>NUCLEOTIDE SEQUENCE</scope>
    <source>
        <strain evidence="3">DAOMC 236416</strain>
    </source>
</reference>
<keyword evidence="4" id="KW-1185">Reference proteome</keyword>
<reference evidence="3" key="2">
    <citation type="journal article" date="2019" name="IMA Fungus">
        <title>Genome sequencing and comparison of five Tilletia species to identify candidate genes for the detection of regulated species infecting wheat.</title>
        <authorList>
            <person name="Nguyen H.D.T."/>
            <person name="Sultana T."/>
            <person name="Kesanakurti P."/>
            <person name="Hambleton S."/>
        </authorList>
    </citation>
    <scope>NUCLEOTIDE SEQUENCE</scope>
    <source>
        <strain evidence="3">DAOMC 236416</strain>
    </source>
</reference>
<feature type="signal peptide" evidence="2">
    <location>
        <begin position="1"/>
        <end position="28"/>
    </location>
</feature>
<protein>
    <submittedName>
        <fullName evidence="3">Uncharacterized protein</fullName>
    </submittedName>
</protein>
<sequence>MNPSTSPPVPMQHRLAVDWTLLVITVLADPDLPPAKRDRLKVASLRLTTEILRDVSTPTSSNMDAWFEDWCAFLVAAGKNGNQPQVDEAIANVTKAVLRLAQSPVSAPPTSEMSDSDIFSALAFGPQQSTPALQLHQADQSAARAHSANTINPSDLTVAMCAPFYFQDPTLFSSPGLYVAPSTAAVGKRKLSELEASGSPISHRPQERTVLGNISNQSQPQQPETRPDQTPRANLERTSQPPKNNPAAKIVVDLIAEEGSFLANQIYRILSGRGSKKMSCQEEQDKADEIGRYVEADRSDLKCHPSVAKAYVMLKDISRFVHLGCRHVRSKGEKWSTYIYLPDPDNPYYKETVDGTLPGLDWDFEQDEFQVEVPSSQLLF</sequence>